<dbReference type="GO" id="GO:0046983">
    <property type="term" value="F:protein dimerization activity"/>
    <property type="evidence" value="ECO:0007669"/>
    <property type="project" value="InterPro"/>
</dbReference>
<evidence type="ECO:0000256" key="3">
    <source>
        <dbReference type="ARBA" id="ARBA00023125"/>
    </source>
</evidence>
<reference evidence="11" key="2">
    <citation type="submission" date="2018-12" db="UniProtKB">
        <authorList>
            <consortium name="WormBaseParasite"/>
        </authorList>
    </citation>
    <scope>IDENTIFICATION</scope>
    <source>
        <strain evidence="11">Puerto Rican</strain>
    </source>
</reference>
<dbReference type="GO" id="GO:0003677">
    <property type="term" value="F:DNA binding"/>
    <property type="evidence" value="ECO:0007669"/>
    <property type="project" value="UniProtKB-KW"/>
</dbReference>
<dbReference type="GO" id="GO:0045944">
    <property type="term" value="P:positive regulation of transcription by RNA polymerase II"/>
    <property type="evidence" value="ECO:0007669"/>
    <property type="project" value="TreeGrafter"/>
</dbReference>
<dbReference type="ExpressionAtlas" id="A0A3Q0KH90">
    <property type="expression patterns" value="baseline"/>
</dbReference>
<comment type="similarity">
    <text evidence="1">Belongs to the MAX family.</text>
</comment>
<keyword evidence="6" id="KW-0539">Nucleus</keyword>
<evidence type="ECO:0000256" key="6">
    <source>
        <dbReference type="ARBA" id="ARBA00023242"/>
    </source>
</evidence>
<keyword evidence="2" id="KW-0805">Transcription regulation</keyword>
<dbReference type="SMART" id="SM00353">
    <property type="entry name" value="HLH"/>
    <property type="match status" value="1"/>
</dbReference>
<feature type="coiled-coil region" evidence="7">
    <location>
        <begin position="152"/>
        <end position="179"/>
    </location>
</feature>
<proteinExistence type="inferred from homology"/>
<evidence type="ECO:0000256" key="2">
    <source>
        <dbReference type="ARBA" id="ARBA00023015"/>
    </source>
</evidence>
<dbReference type="GO" id="GO:0003700">
    <property type="term" value="F:DNA-binding transcription factor activity"/>
    <property type="evidence" value="ECO:0007669"/>
    <property type="project" value="TreeGrafter"/>
</dbReference>
<accession>A0A3Q0KH90</accession>
<evidence type="ECO:0000256" key="7">
    <source>
        <dbReference type="SAM" id="Coils"/>
    </source>
</evidence>
<keyword evidence="3" id="KW-0238">DNA-binding</keyword>
<sequence>MARCLNSYAQKAMHEEHYEEDVDDEDLDDDDVDGYEGLSDYDEDDIPGSSGYGSHSFGNAGSDGKCADLRRQRSISEGSAVYCVEAGEDNRRDHHNQLERKRRASIKTSYNDLREVIPGLRGSKASRAVILQRAVECIEELVKLNRDHTVCVETLKRQNDLLDSRVQELQRLVQRMDGEEVCNTPTSSSSFTNTISPNNNVALRLISPTASGVPMYRCLSQDPLQSSTSTECPGTASGTEYVSSSHPSVLQSQKPVLTMANYSPSVLGRANTVMHFVTNTSAINSTGGLATDSNTTSLVSSSHSAFSPSVSSSDGSSTGPARSLSQRSSPGGLSSSSNTSSNPTSRRSFRTDDDYSAVSREVNSTGSLENIPTSADGTTHSNIKPVRLQSRSSSSPSRSSPPPILSTVPTLLSAYHKSDSPIHSSHSLNSGSCNSHGNLGGKSKRRKFR</sequence>
<dbReference type="PANTHER" id="PTHR10328:SF3">
    <property type="entry name" value="PROTEIN MAX"/>
    <property type="match status" value="1"/>
</dbReference>
<dbReference type="WBParaSite" id="Smp_068220.1">
    <property type="protein sequence ID" value="Smp_068220.1"/>
    <property type="gene ID" value="Smp_068220"/>
</dbReference>
<dbReference type="STRING" id="6183.A0A3Q0KH90"/>
<dbReference type="InterPro" id="IPR011598">
    <property type="entry name" value="bHLH_dom"/>
</dbReference>
<dbReference type="PANTHER" id="PTHR10328">
    <property type="entry name" value="PROTEIN MAX MYC-ASSOCIATED FACTOR X"/>
    <property type="match status" value="1"/>
</dbReference>
<feature type="compositionally biased region" description="Low complexity" evidence="8">
    <location>
        <begin position="423"/>
        <end position="437"/>
    </location>
</feature>
<organism evidence="10 11">
    <name type="scientific">Schistosoma mansoni</name>
    <name type="common">Blood fluke</name>
    <dbReference type="NCBI Taxonomy" id="6183"/>
    <lineage>
        <taxon>Eukaryota</taxon>
        <taxon>Metazoa</taxon>
        <taxon>Spiralia</taxon>
        <taxon>Lophotrochozoa</taxon>
        <taxon>Platyhelminthes</taxon>
        <taxon>Trematoda</taxon>
        <taxon>Digenea</taxon>
        <taxon>Strigeidida</taxon>
        <taxon>Schistosomatoidea</taxon>
        <taxon>Schistosomatidae</taxon>
        <taxon>Schistosoma</taxon>
    </lineage>
</organism>
<evidence type="ECO:0000256" key="5">
    <source>
        <dbReference type="ARBA" id="ARBA00023163"/>
    </source>
</evidence>
<dbReference type="PROSITE" id="PS50888">
    <property type="entry name" value="BHLH"/>
    <property type="match status" value="1"/>
</dbReference>
<feature type="compositionally biased region" description="Polar residues" evidence="8">
    <location>
        <begin position="361"/>
        <end position="382"/>
    </location>
</feature>
<evidence type="ECO:0000313" key="10">
    <source>
        <dbReference type="Proteomes" id="UP000008854"/>
    </source>
</evidence>
<feature type="compositionally biased region" description="Acidic residues" evidence="8">
    <location>
        <begin position="18"/>
        <end position="46"/>
    </location>
</feature>
<keyword evidence="7" id="KW-0175">Coiled coil</keyword>
<evidence type="ECO:0000256" key="8">
    <source>
        <dbReference type="SAM" id="MobiDB-lite"/>
    </source>
</evidence>
<dbReference type="CDD" id="cd11406">
    <property type="entry name" value="bHLHzip_Max"/>
    <property type="match status" value="1"/>
</dbReference>
<keyword evidence="5" id="KW-0804">Transcription</keyword>
<dbReference type="InParanoid" id="A0A3Q0KH90"/>
<feature type="region of interest" description="Disordered" evidence="8">
    <location>
        <begin position="224"/>
        <end position="247"/>
    </location>
</feature>
<evidence type="ECO:0000259" key="9">
    <source>
        <dbReference type="PROSITE" id="PS50888"/>
    </source>
</evidence>
<dbReference type="Gene3D" id="4.10.280.10">
    <property type="entry name" value="Helix-loop-helix DNA-binding domain"/>
    <property type="match status" value="1"/>
</dbReference>
<dbReference type="SUPFAM" id="SSF47459">
    <property type="entry name" value="HLH, helix-loop-helix DNA-binding domain"/>
    <property type="match status" value="1"/>
</dbReference>
<keyword evidence="10" id="KW-1185">Reference proteome</keyword>
<keyword evidence="4" id="KW-0010">Activator</keyword>
<dbReference type="AlphaFoldDB" id="A0A3Q0KH90"/>
<protein>
    <submittedName>
        <fullName evidence="11">Putative bhlhzip transcription factor max/bigmax</fullName>
    </submittedName>
</protein>
<feature type="compositionally biased region" description="Low complexity" evidence="8">
    <location>
        <begin position="291"/>
        <end position="346"/>
    </location>
</feature>
<feature type="region of interest" description="Disordered" evidence="8">
    <location>
        <begin position="14"/>
        <end position="57"/>
    </location>
</feature>
<name>A0A3Q0KH90_SCHMA</name>
<evidence type="ECO:0000313" key="11">
    <source>
        <dbReference type="WBParaSite" id="Smp_068220.1"/>
    </source>
</evidence>
<dbReference type="Proteomes" id="UP000008854">
    <property type="component" value="Unassembled WGS sequence"/>
</dbReference>
<evidence type="ECO:0000256" key="4">
    <source>
        <dbReference type="ARBA" id="ARBA00023159"/>
    </source>
</evidence>
<dbReference type="GO" id="GO:0090575">
    <property type="term" value="C:RNA polymerase II transcription regulator complex"/>
    <property type="evidence" value="ECO:0007669"/>
    <property type="project" value="TreeGrafter"/>
</dbReference>
<feature type="domain" description="BHLH" evidence="9">
    <location>
        <begin position="90"/>
        <end position="141"/>
    </location>
</feature>
<reference evidence="10" key="1">
    <citation type="journal article" date="2012" name="PLoS Negl. Trop. Dis.">
        <title>A systematically improved high quality genome and transcriptome of the human blood fluke Schistosoma mansoni.</title>
        <authorList>
            <person name="Protasio A.V."/>
            <person name="Tsai I.J."/>
            <person name="Babbage A."/>
            <person name="Nichol S."/>
            <person name="Hunt M."/>
            <person name="Aslett M.A."/>
            <person name="De Silva N."/>
            <person name="Velarde G.S."/>
            <person name="Anderson T.J."/>
            <person name="Clark R.C."/>
            <person name="Davidson C."/>
            <person name="Dillon G.P."/>
            <person name="Holroyd N.E."/>
            <person name="LoVerde P.T."/>
            <person name="Lloyd C."/>
            <person name="McQuillan J."/>
            <person name="Oliveira G."/>
            <person name="Otto T.D."/>
            <person name="Parker-Manuel S.J."/>
            <person name="Quail M.A."/>
            <person name="Wilson R.A."/>
            <person name="Zerlotini A."/>
            <person name="Dunne D.W."/>
            <person name="Berriman M."/>
        </authorList>
    </citation>
    <scope>NUCLEOTIDE SEQUENCE [LARGE SCALE GENOMIC DNA]</scope>
    <source>
        <strain evidence="10">Puerto Rican</strain>
    </source>
</reference>
<feature type="region of interest" description="Disordered" evidence="8">
    <location>
        <begin position="284"/>
        <end position="449"/>
    </location>
</feature>
<dbReference type="InterPro" id="IPR036638">
    <property type="entry name" value="HLH_DNA-bd_sf"/>
</dbReference>
<evidence type="ECO:0000256" key="1">
    <source>
        <dbReference type="ARBA" id="ARBA00007628"/>
    </source>
</evidence>
<dbReference type="Pfam" id="PF00010">
    <property type="entry name" value="HLH"/>
    <property type="match status" value="1"/>
</dbReference>